<keyword evidence="4 5" id="KW-0503">Monooxygenase</keyword>
<evidence type="ECO:0000256" key="4">
    <source>
        <dbReference type="ARBA" id="ARBA00023033"/>
    </source>
</evidence>
<keyword evidence="5" id="KW-0963">Cytoplasm</keyword>
<dbReference type="InterPro" id="IPR036188">
    <property type="entry name" value="FAD/NAD-bd_sf"/>
</dbReference>
<evidence type="ECO:0000313" key="7">
    <source>
        <dbReference type="EMBL" id="PTI50545.1"/>
    </source>
</evidence>
<dbReference type="GO" id="GO:0046677">
    <property type="term" value="P:response to antibiotic"/>
    <property type="evidence" value="ECO:0007669"/>
    <property type="project" value="InterPro"/>
</dbReference>
<dbReference type="Gene3D" id="3.50.50.60">
    <property type="entry name" value="FAD/NAD(P)-binding domain"/>
    <property type="match status" value="1"/>
</dbReference>
<dbReference type="Proteomes" id="UP000240717">
    <property type="component" value="Unassembled WGS sequence"/>
</dbReference>
<evidence type="ECO:0000256" key="1">
    <source>
        <dbReference type="ARBA" id="ARBA00022630"/>
    </source>
</evidence>
<comment type="subcellular location">
    <subcellularLocation>
        <location evidence="5">Cytoplasm</location>
    </subcellularLocation>
</comment>
<gene>
    <name evidence="7" type="ORF">BU085_08525</name>
</gene>
<comment type="function">
    <text evidence="5">An FAD-requiring monooxygenase active on some tetracycline antibiotic derivatives, which leads to their inactivation. Hydroxylates carbon 11a of tetracycline and some analogs.</text>
</comment>
<dbReference type="EMBL" id="PZEV01000027">
    <property type="protein sequence ID" value="PTI50545.1"/>
    <property type="molecule type" value="Genomic_DNA"/>
</dbReference>
<feature type="binding site" evidence="5">
    <location>
        <position position="52"/>
    </location>
    <ligand>
        <name>FAD</name>
        <dbReference type="ChEBI" id="CHEBI:57692"/>
    </ligand>
</feature>
<dbReference type="AlphaFoldDB" id="A0A2T4PZE2"/>
<feature type="binding site" evidence="5">
    <location>
        <position position="45"/>
    </location>
    <ligand>
        <name>NADPH</name>
        <dbReference type="ChEBI" id="CHEBI:57783"/>
    </ligand>
</feature>
<feature type="domain" description="FAD-binding" evidence="6">
    <location>
        <begin position="10"/>
        <end position="351"/>
    </location>
</feature>
<name>A0A2T4PZE2_STAWA</name>
<reference evidence="7 8" key="1">
    <citation type="journal article" date="2016" name="Front. Microbiol.">
        <title>Comprehensive Phylogenetic Analysis of Bovine Non-aureus Staphylococci Species Based on Whole-Genome Sequencing.</title>
        <authorList>
            <person name="Naushad S."/>
            <person name="Barkema H.W."/>
            <person name="Luby C."/>
            <person name="Condas L.A."/>
            <person name="Nobrega D.B."/>
            <person name="Carson D.A."/>
            <person name="De Buck J."/>
        </authorList>
    </citation>
    <scope>NUCLEOTIDE SEQUENCE [LARGE SCALE GENOMIC DNA]</scope>
    <source>
        <strain evidence="7 8">SNUC 2993</strain>
    </source>
</reference>
<dbReference type="InterPro" id="IPR002938">
    <property type="entry name" value="FAD-bd"/>
</dbReference>
<comment type="similarity">
    <text evidence="5">Belongs to the aromatic-ring hydroxylase family. TetX subfamily.</text>
</comment>
<dbReference type="PANTHER" id="PTHR46972:SF1">
    <property type="entry name" value="FAD DEPENDENT OXIDOREDUCTASE DOMAIN-CONTAINING PROTEIN"/>
    <property type="match status" value="1"/>
</dbReference>
<feature type="binding site" evidence="5">
    <location>
        <position position="300"/>
    </location>
    <ligand>
        <name>FAD</name>
        <dbReference type="ChEBI" id="CHEBI:57692"/>
    </ligand>
</feature>
<sequence length="384" mass="41887">MMSQTENNHITIIGAGLGGLTLARVLQLNSIPVTIYEKEPSAESRTQGGQLDIHERDGQIALQRAGLFDQFQSIIHDGGAAAKVLDKDGNTIVDIPDDGNHGRPEVLRGDLRQILLQSLKPNTIQWDKKLTDIQSLEHGQHRLSFADGTTVTTQILVGADGTFSKVRPLVSDATPQYVGTSLIETYLYDVDNQHPSAANIVGQGAMYALAPGKGIQAHREPGNVIHTYIALRQTEAELDQIDFNNSNVALKQLAHQFDQWHNDLLALITESEKGPILRKIHALPVGHQWDRVPGVTILGDAAHVMTPAGEGANLAMFDGSELAQAIIEHPNDIESAFAQYEQSLFPRSEKAAARADQMLGKHLSDRSPYDFAEVLSNKELDGTN</sequence>
<dbReference type="GO" id="GO:0071949">
    <property type="term" value="F:FAD binding"/>
    <property type="evidence" value="ECO:0007669"/>
    <property type="project" value="InterPro"/>
</dbReference>
<dbReference type="PANTHER" id="PTHR46972">
    <property type="entry name" value="MONOOXYGENASE ASQM-RELATED"/>
    <property type="match status" value="1"/>
</dbReference>
<evidence type="ECO:0000256" key="3">
    <source>
        <dbReference type="ARBA" id="ARBA00023002"/>
    </source>
</evidence>
<dbReference type="STRING" id="1194526.A284_00345"/>
<organism evidence="7 8">
    <name type="scientific">Staphylococcus warneri</name>
    <dbReference type="NCBI Taxonomy" id="1292"/>
    <lineage>
        <taxon>Bacteria</taxon>
        <taxon>Bacillati</taxon>
        <taxon>Bacillota</taxon>
        <taxon>Bacilli</taxon>
        <taxon>Bacillales</taxon>
        <taxon>Staphylococcaceae</taxon>
        <taxon>Staphylococcus</taxon>
    </lineage>
</organism>
<dbReference type="SUPFAM" id="SSF51905">
    <property type="entry name" value="FAD/NAD(P)-binding domain"/>
    <property type="match status" value="1"/>
</dbReference>
<keyword evidence="1 5" id="KW-0285">Flavoprotein</keyword>
<evidence type="ECO:0000256" key="2">
    <source>
        <dbReference type="ARBA" id="ARBA00022827"/>
    </source>
</evidence>
<accession>A0A2T4PZE2</accession>
<evidence type="ECO:0000256" key="5">
    <source>
        <dbReference type="HAMAP-Rule" id="MF_00845"/>
    </source>
</evidence>
<keyword evidence="2 5" id="KW-0274">FAD</keyword>
<comment type="domain">
    <text evidence="5">Consists of an N-terminal FAD-binding domain with a Rossman fold and a C-terminal substrate-binding domain.</text>
</comment>
<evidence type="ECO:0000313" key="8">
    <source>
        <dbReference type="Proteomes" id="UP000240717"/>
    </source>
</evidence>
<keyword evidence="3 5" id="KW-0560">Oxidoreductase</keyword>
<dbReference type="PRINTS" id="PR00420">
    <property type="entry name" value="RNGMNOXGNASE"/>
</dbReference>
<comment type="caution">
    <text evidence="7">The sequence shown here is derived from an EMBL/GenBank/DDBJ whole genome shotgun (WGS) entry which is preliminary data.</text>
</comment>
<dbReference type="HAMAP" id="MF_00845">
    <property type="entry name" value="TetX_monooxygenase"/>
    <property type="match status" value="1"/>
</dbReference>
<comment type="cofactor">
    <cofactor evidence="5">
        <name>FAD</name>
        <dbReference type="ChEBI" id="CHEBI:57692"/>
    </cofactor>
</comment>
<evidence type="ECO:0000259" key="6">
    <source>
        <dbReference type="Pfam" id="PF01494"/>
    </source>
</evidence>
<dbReference type="EC" id="1.14.13.-" evidence="5"/>
<keyword evidence="5" id="KW-0521">NADP</keyword>
<keyword evidence="5" id="KW-0547">Nucleotide-binding</keyword>
<dbReference type="GO" id="GO:0005737">
    <property type="term" value="C:cytoplasm"/>
    <property type="evidence" value="ECO:0007669"/>
    <property type="project" value="UniProtKB-SubCell"/>
</dbReference>
<comment type="subunit">
    <text evidence="5">Monomer.</text>
</comment>
<dbReference type="RefSeq" id="WP_107532832.1">
    <property type="nucleotide sequence ID" value="NZ_PZEV01000027.1"/>
</dbReference>
<dbReference type="GO" id="GO:0004497">
    <property type="term" value="F:monooxygenase activity"/>
    <property type="evidence" value="ECO:0007669"/>
    <property type="project" value="UniProtKB-UniRule"/>
</dbReference>
<feature type="binding site" evidence="5">
    <location>
        <position position="108"/>
    </location>
    <ligand>
        <name>FAD</name>
        <dbReference type="ChEBI" id="CHEBI:57692"/>
    </ligand>
</feature>
<proteinExistence type="inferred from homology"/>
<dbReference type="InterPro" id="IPR043683">
    <property type="entry name" value="TetX_monooxygenase"/>
</dbReference>
<protein>
    <recommendedName>
        <fullName evidence="5">Flavin-dependent monooxygenase</fullName>
    </recommendedName>
    <alternativeName>
        <fullName evidence="5">TetX monooxygenase</fullName>
        <shortName evidence="5">TetX</shortName>
        <ecNumber evidence="5">1.14.13.-</ecNumber>
    </alternativeName>
</protein>
<dbReference type="Pfam" id="PF01494">
    <property type="entry name" value="FAD_binding_3"/>
    <property type="match status" value="1"/>
</dbReference>
<comment type="catalytic activity">
    <reaction evidence="5">
        <text>a tetracycline + NADPH + O2 + H(+) = an 11a-hydroxytetracycline + NADP(+) + H2O</text>
        <dbReference type="Rhea" id="RHEA:61444"/>
        <dbReference type="ChEBI" id="CHEBI:15377"/>
        <dbReference type="ChEBI" id="CHEBI:15378"/>
        <dbReference type="ChEBI" id="CHEBI:15379"/>
        <dbReference type="ChEBI" id="CHEBI:57783"/>
        <dbReference type="ChEBI" id="CHEBI:58349"/>
        <dbReference type="ChEBI" id="CHEBI:144644"/>
        <dbReference type="ChEBI" id="CHEBI:144645"/>
    </reaction>
</comment>